<evidence type="ECO:0000313" key="3">
    <source>
        <dbReference type="Proteomes" id="UP000255517"/>
    </source>
</evidence>
<dbReference type="AlphaFoldDB" id="A0A379C643"/>
<organism evidence="2 3">
    <name type="scientific">Peptoniphilus lacrimalis</name>
    <dbReference type="NCBI Taxonomy" id="33031"/>
    <lineage>
        <taxon>Bacteria</taxon>
        <taxon>Bacillati</taxon>
        <taxon>Bacillota</taxon>
        <taxon>Tissierellia</taxon>
        <taxon>Tissierellales</taxon>
        <taxon>Peptoniphilaceae</taxon>
        <taxon>Peptoniphilus</taxon>
    </lineage>
</organism>
<evidence type="ECO:0000313" key="2">
    <source>
        <dbReference type="EMBL" id="SUB57548.1"/>
    </source>
</evidence>
<dbReference type="OrthoDB" id="1273722at2"/>
<feature type="domain" description="Lantibiotic dehydratase N-terminal" evidence="1">
    <location>
        <begin position="2"/>
        <end position="63"/>
    </location>
</feature>
<name>A0A379C643_9FIRM</name>
<dbReference type="Pfam" id="PF04738">
    <property type="entry name" value="Lant_dehydr_N"/>
    <property type="match status" value="1"/>
</dbReference>
<reference evidence="2 3" key="1">
    <citation type="submission" date="2018-06" db="EMBL/GenBank/DDBJ databases">
        <authorList>
            <consortium name="Pathogen Informatics"/>
            <person name="Doyle S."/>
        </authorList>
    </citation>
    <scope>NUCLEOTIDE SEQUENCE [LARGE SCALE GENOMIC DNA]</scope>
    <source>
        <strain evidence="2 3">NCTC13149</strain>
    </source>
</reference>
<evidence type="ECO:0000259" key="1">
    <source>
        <dbReference type="Pfam" id="PF04738"/>
    </source>
</evidence>
<dbReference type="RefSeq" id="WP_009345567.1">
    <property type="nucleotide sequence ID" value="NZ_CP165621.1"/>
</dbReference>
<accession>A0A379C643</accession>
<gene>
    <name evidence="2" type="ORF">NCTC13149_01391</name>
</gene>
<dbReference type="EMBL" id="UGSZ01000001">
    <property type="protein sequence ID" value="SUB57548.1"/>
    <property type="molecule type" value="Genomic_DNA"/>
</dbReference>
<sequence length="76" mass="8486">MLEALYISSPSLYHAILKIGQDDKKDQATFISLYKYLIRASSRTTSFGLMANVALGSFSSDDKSCIEKLNSPDKKY</sequence>
<proteinExistence type="predicted"/>
<dbReference type="Proteomes" id="UP000255517">
    <property type="component" value="Unassembled WGS sequence"/>
</dbReference>
<dbReference type="InterPro" id="IPR006827">
    <property type="entry name" value="Lant_deHydtase_N"/>
</dbReference>
<protein>
    <submittedName>
        <fullName evidence="2">Lantibiotic dehydratase, N terminus</fullName>
    </submittedName>
</protein>